<dbReference type="AlphaFoldDB" id="A0A8H3LHX4"/>
<sequence length="70" mass="8263">MEFCGLFRKKYPYLFALHATIYWIQSVFFSDFDNSLWKRGLDGYSELFRSTGYGTIALFALICLTLTNHY</sequence>
<protein>
    <submittedName>
        <fullName evidence="2">Uncharacterized protein</fullName>
    </submittedName>
</protein>
<gene>
    <name evidence="2" type="ORF">RCL2_001324200</name>
</gene>
<evidence type="ECO:0000256" key="1">
    <source>
        <dbReference type="SAM" id="Phobius"/>
    </source>
</evidence>
<keyword evidence="1" id="KW-0812">Transmembrane</keyword>
<evidence type="ECO:0000313" key="2">
    <source>
        <dbReference type="EMBL" id="GES86176.1"/>
    </source>
</evidence>
<organism evidence="2 3">
    <name type="scientific">Rhizophagus clarus</name>
    <dbReference type="NCBI Taxonomy" id="94130"/>
    <lineage>
        <taxon>Eukaryota</taxon>
        <taxon>Fungi</taxon>
        <taxon>Fungi incertae sedis</taxon>
        <taxon>Mucoromycota</taxon>
        <taxon>Glomeromycotina</taxon>
        <taxon>Glomeromycetes</taxon>
        <taxon>Glomerales</taxon>
        <taxon>Glomeraceae</taxon>
        <taxon>Rhizophagus</taxon>
    </lineage>
</organism>
<feature type="transmembrane region" description="Helical" evidence="1">
    <location>
        <begin position="50"/>
        <end position="67"/>
    </location>
</feature>
<dbReference type="EMBL" id="BLAL01000160">
    <property type="protein sequence ID" value="GES86176.1"/>
    <property type="molecule type" value="Genomic_DNA"/>
</dbReference>
<feature type="transmembrane region" description="Helical" evidence="1">
    <location>
        <begin position="12"/>
        <end position="30"/>
    </location>
</feature>
<proteinExistence type="predicted"/>
<name>A0A8H3LHX4_9GLOM</name>
<accession>A0A8H3LHX4</accession>
<keyword evidence="1" id="KW-0472">Membrane</keyword>
<comment type="caution">
    <text evidence="2">The sequence shown here is derived from an EMBL/GenBank/DDBJ whole genome shotgun (WGS) entry which is preliminary data.</text>
</comment>
<keyword evidence="1" id="KW-1133">Transmembrane helix</keyword>
<reference evidence="2" key="1">
    <citation type="submission" date="2019-10" db="EMBL/GenBank/DDBJ databases">
        <title>Conservation and host-specific expression of non-tandemly repeated heterogenous ribosome RNA gene in arbuscular mycorrhizal fungi.</title>
        <authorList>
            <person name="Maeda T."/>
            <person name="Kobayashi Y."/>
            <person name="Nakagawa T."/>
            <person name="Ezawa T."/>
            <person name="Yamaguchi K."/>
            <person name="Bino T."/>
            <person name="Nishimoto Y."/>
            <person name="Shigenobu S."/>
            <person name="Kawaguchi M."/>
        </authorList>
    </citation>
    <scope>NUCLEOTIDE SEQUENCE</scope>
    <source>
        <strain evidence="2">HR1</strain>
    </source>
</reference>
<evidence type="ECO:0000313" key="3">
    <source>
        <dbReference type="Proteomes" id="UP000615446"/>
    </source>
</evidence>
<dbReference type="Proteomes" id="UP000615446">
    <property type="component" value="Unassembled WGS sequence"/>
</dbReference>